<dbReference type="AlphaFoldDB" id="A0A507B8G2"/>
<accession>A0A507B8G2</accession>
<dbReference type="SUPFAM" id="SSF48452">
    <property type="entry name" value="TPR-like"/>
    <property type="match status" value="2"/>
</dbReference>
<evidence type="ECO:0008006" key="3">
    <source>
        <dbReference type="Google" id="ProtNLM"/>
    </source>
</evidence>
<evidence type="ECO:0000313" key="1">
    <source>
        <dbReference type="EMBL" id="TPX13068.1"/>
    </source>
</evidence>
<dbReference type="STRING" id="1093900.A0A507B8G2"/>
<evidence type="ECO:0000313" key="2">
    <source>
        <dbReference type="Proteomes" id="UP000319257"/>
    </source>
</evidence>
<reference evidence="1 2" key="1">
    <citation type="submission" date="2019-06" db="EMBL/GenBank/DDBJ databases">
        <title>Draft genome sequence of the filamentous fungus Phialemoniopsis curvata isolated from diesel fuel.</title>
        <authorList>
            <person name="Varaljay V.A."/>
            <person name="Lyon W.J."/>
            <person name="Crouch A.L."/>
            <person name="Drake C.E."/>
            <person name="Hollomon J.M."/>
            <person name="Nadeau L.J."/>
            <person name="Nunn H.S."/>
            <person name="Stevenson B.S."/>
            <person name="Bojanowski C.L."/>
            <person name="Crookes-Goodson W.J."/>
        </authorList>
    </citation>
    <scope>NUCLEOTIDE SEQUENCE [LARGE SCALE GENOMIC DNA]</scope>
    <source>
        <strain evidence="1 2">D216</strain>
    </source>
</reference>
<dbReference type="OrthoDB" id="414774at2759"/>
<name>A0A507B8G2_9PEZI</name>
<dbReference type="InterPro" id="IPR019734">
    <property type="entry name" value="TPR_rpt"/>
</dbReference>
<keyword evidence="2" id="KW-1185">Reference proteome</keyword>
<dbReference type="InterPro" id="IPR011990">
    <property type="entry name" value="TPR-like_helical_dom_sf"/>
</dbReference>
<dbReference type="SMART" id="SM00028">
    <property type="entry name" value="TPR"/>
    <property type="match status" value="2"/>
</dbReference>
<protein>
    <recommendedName>
        <fullName evidence="3">TPR domain protein</fullName>
    </recommendedName>
</protein>
<dbReference type="PANTHER" id="PTHR45588:SF1">
    <property type="entry name" value="WW DOMAIN-CONTAINING PROTEIN"/>
    <property type="match status" value="1"/>
</dbReference>
<dbReference type="InParanoid" id="A0A507B8G2"/>
<comment type="caution">
    <text evidence="1">The sequence shown here is derived from an EMBL/GenBank/DDBJ whole genome shotgun (WGS) entry which is preliminary data.</text>
</comment>
<dbReference type="Proteomes" id="UP000319257">
    <property type="component" value="Unassembled WGS sequence"/>
</dbReference>
<proteinExistence type="predicted"/>
<organism evidence="1 2">
    <name type="scientific">Thyridium curvatum</name>
    <dbReference type="NCBI Taxonomy" id="1093900"/>
    <lineage>
        <taxon>Eukaryota</taxon>
        <taxon>Fungi</taxon>
        <taxon>Dikarya</taxon>
        <taxon>Ascomycota</taxon>
        <taxon>Pezizomycotina</taxon>
        <taxon>Sordariomycetes</taxon>
        <taxon>Sordariomycetidae</taxon>
        <taxon>Thyridiales</taxon>
        <taxon>Thyridiaceae</taxon>
        <taxon>Thyridium</taxon>
    </lineage>
</organism>
<dbReference type="Gene3D" id="1.25.40.10">
    <property type="entry name" value="Tetratricopeptide repeat domain"/>
    <property type="match status" value="1"/>
</dbReference>
<dbReference type="PANTHER" id="PTHR45588">
    <property type="entry name" value="TPR DOMAIN-CONTAINING PROTEIN"/>
    <property type="match status" value="1"/>
</dbReference>
<dbReference type="GeneID" id="41973941"/>
<gene>
    <name evidence="1" type="ORF">E0L32_006494</name>
</gene>
<dbReference type="RefSeq" id="XP_030994779.1">
    <property type="nucleotide sequence ID" value="XM_031141133.1"/>
</dbReference>
<sequence>MAVTLESRGVVPASDDYYNIGVFERRVSTTNNDAQVWFNRGLTWAYSFNHREAYACFKQVIAHDPVCVMGYWGAAFALGPNHNKVWGAFDKKELEDTMSECYDLVQKGKEAPNATPAERALVEALQSRFPSKEPPADLAPSVRAYADAMRQVYRRFGKEDLDIRTLAADALMGIAPWKLYFSQTGEPDLSTPVLEVKDLLEEGLKDPDSRRHPGLLHMYIHLTEMSKTPELAVIPADYLRQLVPEAGHISHMPSHIDVLVGDYRRAVHTNIQATTADDKYVAREGANNFYSVYRMHNYHSLIYAAMLAGHRSIALESVTRMEATLTYELLRIESPPMADWLEFFKSVRVHVYIRFGMWDALKELPIPEDKEVYCCTVAFIYYGKAIAYAATSDLDSAAVQRELYLEAVERVPPTRLDFPNRVIDTLGVATAMLDGELEYRRGHYDAAFGHLRTAVERDDGLAYSEPWAWMLPTRHPYAALLLERGRVAEAASLYAEDLGYSDKLVRGHQHPNNVWALHGYHECLVRLGRAGEAAVVAKQLSIAAAGADVSVNSSCFCRLETAECAPGHCS</sequence>
<dbReference type="EMBL" id="SKBQ01000037">
    <property type="protein sequence ID" value="TPX13068.1"/>
    <property type="molecule type" value="Genomic_DNA"/>
</dbReference>